<feature type="region of interest" description="Disordered" evidence="1">
    <location>
        <begin position="377"/>
        <end position="405"/>
    </location>
</feature>
<dbReference type="SUPFAM" id="SSF53756">
    <property type="entry name" value="UDP-Glycosyltransferase/glycogen phosphorylase"/>
    <property type="match status" value="1"/>
</dbReference>
<gene>
    <name evidence="3" type="ORF">K3136_03060</name>
</gene>
<evidence type="ECO:0000313" key="4">
    <source>
        <dbReference type="Proteomes" id="UP000824321"/>
    </source>
</evidence>
<dbReference type="Proteomes" id="UP000824321">
    <property type="component" value="Chromosome"/>
</dbReference>
<dbReference type="PANTHER" id="PTHR12526:SF638">
    <property type="entry name" value="SPORE COAT PROTEIN SA"/>
    <property type="match status" value="1"/>
</dbReference>
<dbReference type="EMBL" id="CP081294">
    <property type="protein sequence ID" value="QZD95721.1"/>
    <property type="molecule type" value="Genomic_DNA"/>
</dbReference>
<organism evidence="3 4">
    <name type="scientific">Qipengyuania gelatinilytica</name>
    <dbReference type="NCBI Taxonomy" id="2867231"/>
    <lineage>
        <taxon>Bacteria</taxon>
        <taxon>Pseudomonadati</taxon>
        <taxon>Pseudomonadota</taxon>
        <taxon>Alphaproteobacteria</taxon>
        <taxon>Sphingomonadales</taxon>
        <taxon>Erythrobacteraceae</taxon>
        <taxon>Qipengyuania</taxon>
    </lineage>
</organism>
<dbReference type="Gene3D" id="3.40.50.2000">
    <property type="entry name" value="Glycogen Phosphorylase B"/>
    <property type="match status" value="2"/>
</dbReference>
<dbReference type="PANTHER" id="PTHR12526">
    <property type="entry name" value="GLYCOSYLTRANSFERASE"/>
    <property type="match status" value="1"/>
</dbReference>
<name>A0ABX9A367_9SPHN</name>
<proteinExistence type="predicted"/>
<evidence type="ECO:0000259" key="2">
    <source>
        <dbReference type="Pfam" id="PF13579"/>
    </source>
</evidence>
<sequence length="405" mass="45141">MKIVVLSSLAYSLTNFRGDLLRAMKANGHEVVAVAPDHDEKVERELAESGIAFRTVPMSRAGMNPFADLWLMLQYFFLFLRERPELVLAYTQKPIVYGGLVSRLLGIPRFFPLMSGLGHVFSPDSGVRPLIRSAVARLYRLAVRRAQTIFVFNSDDRRDMLDLGIIGPDQNVLQVPGSGVDLQRFPKVEPPHGRMHFLLVARLLRNKGILEFLEASSVVKRSCDRCEFTVLGHIDGENPAGFTKDEIAGFARDYPVEFVPGTDDVRPFLADSSVFVLPSTYREGLPRTILEALSTGRAVITTDMPGCRDAIDDGSNGFLVKPGNADDLARAMMKFVAEPNLVFDMATRSRTRAERTYDVEIVNRMLLYEMDLLRLSGGPTKPRPTDKPAENLAPRPAFAEKRKVG</sequence>
<dbReference type="CDD" id="cd03808">
    <property type="entry name" value="GT4_CapM-like"/>
    <property type="match status" value="1"/>
</dbReference>
<evidence type="ECO:0000256" key="1">
    <source>
        <dbReference type="SAM" id="MobiDB-lite"/>
    </source>
</evidence>
<protein>
    <submittedName>
        <fullName evidence="3">Glycosyltransferase family 4 protein</fullName>
    </submittedName>
</protein>
<reference evidence="3 4" key="1">
    <citation type="submission" date="2021-08" db="EMBL/GenBank/DDBJ databases">
        <title>Comparative Genomics Analysis of the Genus Qipengyuania Reveals Extensive Genetic Diversity and Metabolic Versatility, Including the Description of Fifteen Novel Species.</title>
        <authorList>
            <person name="Liu Y."/>
        </authorList>
    </citation>
    <scope>NUCLEOTIDE SEQUENCE [LARGE SCALE GENOMIC DNA]</scope>
    <source>
        <strain evidence="3 4">1NDH1</strain>
    </source>
</reference>
<keyword evidence="4" id="KW-1185">Reference proteome</keyword>
<accession>A0ABX9A367</accession>
<dbReference type="InterPro" id="IPR028098">
    <property type="entry name" value="Glyco_trans_4-like_N"/>
</dbReference>
<feature type="domain" description="Glycosyltransferase subfamily 4-like N-terminal" evidence="2">
    <location>
        <begin position="19"/>
        <end position="176"/>
    </location>
</feature>
<evidence type="ECO:0000313" key="3">
    <source>
        <dbReference type="EMBL" id="QZD95721.1"/>
    </source>
</evidence>
<dbReference type="RefSeq" id="WP_221431450.1">
    <property type="nucleotide sequence ID" value="NZ_CP081294.1"/>
</dbReference>
<dbReference type="Pfam" id="PF13579">
    <property type="entry name" value="Glyco_trans_4_4"/>
    <property type="match status" value="1"/>
</dbReference>
<dbReference type="Pfam" id="PF13692">
    <property type="entry name" value="Glyco_trans_1_4"/>
    <property type="match status" value="1"/>
</dbReference>